<evidence type="ECO:0000256" key="4">
    <source>
        <dbReference type="ARBA" id="ARBA00022679"/>
    </source>
</evidence>
<keyword evidence="5 8" id="KW-0012">Acyltransferase</keyword>
<accession>A0A366LSD6</accession>
<dbReference type="CDD" id="cd06454">
    <property type="entry name" value="KBL_like"/>
    <property type="match status" value="1"/>
</dbReference>
<evidence type="ECO:0000256" key="3">
    <source>
        <dbReference type="ARBA" id="ARBA00013187"/>
    </source>
</evidence>
<organism evidence="8 9">
    <name type="scientific">Spongiactinospora rosea</name>
    <dbReference type="NCBI Taxonomy" id="2248750"/>
    <lineage>
        <taxon>Bacteria</taxon>
        <taxon>Bacillati</taxon>
        <taxon>Actinomycetota</taxon>
        <taxon>Actinomycetes</taxon>
        <taxon>Streptosporangiales</taxon>
        <taxon>Streptosporangiaceae</taxon>
        <taxon>Spongiactinospora</taxon>
    </lineage>
</organism>
<dbReference type="InterPro" id="IPR015422">
    <property type="entry name" value="PyrdxlP-dep_Trfase_small"/>
</dbReference>
<dbReference type="NCBIfam" id="TIGR01821">
    <property type="entry name" value="5aminolev_synth"/>
    <property type="match status" value="1"/>
</dbReference>
<dbReference type="EC" id="2.3.1.47" evidence="3"/>
<dbReference type="GO" id="GO:0030170">
    <property type="term" value="F:pyridoxal phosphate binding"/>
    <property type="evidence" value="ECO:0007669"/>
    <property type="project" value="InterPro"/>
</dbReference>
<keyword evidence="9" id="KW-1185">Reference proteome</keyword>
<dbReference type="GO" id="GO:0008710">
    <property type="term" value="F:8-amino-7-oxononanoate synthase activity"/>
    <property type="evidence" value="ECO:0007669"/>
    <property type="project" value="UniProtKB-EC"/>
</dbReference>
<comment type="caution">
    <text evidence="8">The sequence shown here is derived from an EMBL/GenBank/DDBJ whole genome shotgun (WGS) entry which is preliminary data.</text>
</comment>
<dbReference type="InterPro" id="IPR010961">
    <property type="entry name" value="4pyrrol_synth_NH2levulA_synth"/>
</dbReference>
<evidence type="ECO:0000256" key="1">
    <source>
        <dbReference type="ARBA" id="ARBA00001933"/>
    </source>
</evidence>
<dbReference type="SUPFAM" id="SSF53383">
    <property type="entry name" value="PLP-dependent transferases"/>
    <property type="match status" value="1"/>
</dbReference>
<evidence type="ECO:0000256" key="6">
    <source>
        <dbReference type="ARBA" id="ARBA00047715"/>
    </source>
</evidence>
<dbReference type="PANTHER" id="PTHR13693:SF102">
    <property type="entry name" value="2-AMINO-3-KETOBUTYRATE COENZYME A LIGASE, MITOCHONDRIAL"/>
    <property type="match status" value="1"/>
</dbReference>
<proteinExistence type="inferred from homology"/>
<dbReference type="InterPro" id="IPR004839">
    <property type="entry name" value="Aminotransferase_I/II_large"/>
</dbReference>
<evidence type="ECO:0000256" key="2">
    <source>
        <dbReference type="ARBA" id="ARBA00008392"/>
    </source>
</evidence>
<dbReference type="EMBL" id="QMEY01000014">
    <property type="protein sequence ID" value="RBQ16828.1"/>
    <property type="molecule type" value="Genomic_DNA"/>
</dbReference>
<dbReference type="RefSeq" id="WP_113983691.1">
    <property type="nucleotide sequence ID" value="NZ_QMEY01000014.1"/>
</dbReference>
<evidence type="ECO:0000256" key="5">
    <source>
        <dbReference type="ARBA" id="ARBA00023315"/>
    </source>
</evidence>
<dbReference type="InterPro" id="IPR015424">
    <property type="entry name" value="PyrdxlP-dep_Trfase"/>
</dbReference>
<dbReference type="GO" id="GO:0033014">
    <property type="term" value="P:tetrapyrrole biosynthetic process"/>
    <property type="evidence" value="ECO:0007669"/>
    <property type="project" value="InterPro"/>
</dbReference>
<dbReference type="GO" id="GO:0003870">
    <property type="term" value="F:5-aminolevulinate synthase activity"/>
    <property type="evidence" value="ECO:0007669"/>
    <property type="project" value="InterPro"/>
</dbReference>
<dbReference type="InterPro" id="IPR015421">
    <property type="entry name" value="PyrdxlP-dep_Trfase_major"/>
</dbReference>
<dbReference type="Gene3D" id="3.90.1150.10">
    <property type="entry name" value="Aspartate Aminotransferase, domain 1"/>
    <property type="match status" value="1"/>
</dbReference>
<comment type="similarity">
    <text evidence="2">Belongs to the class-II pyridoxal-phosphate-dependent aminotransferase family.</text>
</comment>
<evidence type="ECO:0000313" key="8">
    <source>
        <dbReference type="EMBL" id="RBQ16828.1"/>
    </source>
</evidence>
<comment type="cofactor">
    <cofactor evidence="1">
        <name>pyridoxal 5'-phosphate</name>
        <dbReference type="ChEBI" id="CHEBI:597326"/>
    </cofactor>
</comment>
<dbReference type="AlphaFoldDB" id="A0A366LSD6"/>
<sequence length="402" mass="42930">MDALAHLDGEIATAKRLGRYRTYLNLERRADLASRAIWHSGEGDREIVVWCSNDYLAMSGHPAVVGAVTEAVRTVGLGTGGPRSISGTSVYHHALEAELASFHGKPRALLFSTGFGANEAALSVLGKKLPGLVVFSDELNHASIIQGIKGGGARKRIFRHNDVGHLRRLLAEHGPEVPKLVVFESLYSMEGDFSPTAEIVEAAEEAGALTYLDEVHTVGVYGATGSGYAEELGLRDRITVIMAGFGKGLGGSGGYITGPEAVVDAVRSFATSFVFSTSLAAPVVAGALASVRQVRRDPAQREAVRARSAQLKAALHERRIPLVSADSHVVPVLVGDPHLCKRVSERLLAEHGYYVQPVNAPTVPEGTERLRVTPTSRHTPDDVTAFVDALDQVWSDLALPRA</sequence>
<reference evidence="8 9" key="1">
    <citation type="submission" date="2018-06" db="EMBL/GenBank/DDBJ databases">
        <title>Sphaerisporangium craniellae sp. nov., isolated from a marine sponge in the South China Sea.</title>
        <authorList>
            <person name="Li L."/>
        </authorList>
    </citation>
    <scope>NUCLEOTIDE SEQUENCE [LARGE SCALE GENOMIC DNA]</scope>
    <source>
        <strain evidence="8 9">LHW63015</strain>
    </source>
</reference>
<dbReference type="Pfam" id="PF00155">
    <property type="entry name" value="Aminotran_1_2"/>
    <property type="match status" value="1"/>
</dbReference>
<dbReference type="Proteomes" id="UP000253303">
    <property type="component" value="Unassembled WGS sequence"/>
</dbReference>
<evidence type="ECO:0000259" key="7">
    <source>
        <dbReference type="Pfam" id="PF00155"/>
    </source>
</evidence>
<dbReference type="Gene3D" id="3.40.640.10">
    <property type="entry name" value="Type I PLP-dependent aspartate aminotransferase-like (Major domain)"/>
    <property type="match status" value="1"/>
</dbReference>
<dbReference type="PANTHER" id="PTHR13693">
    <property type="entry name" value="CLASS II AMINOTRANSFERASE/8-AMINO-7-OXONONANOATE SYNTHASE"/>
    <property type="match status" value="1"/>
</dbReference>
<feature type="domain" description="Aminotransferase class I/classII large" evidence="7">
    <location>
        <begin position="46"/>
        <end position="390"/>
    </location>
</feature>
<comment type="catalytic activity">
    <reaction evidence="6">
        <text>6-carboxyhexanoyl-[ACP] + L-alanine + H(+) = (8S)-8-amino-7-oxononanoate + holo-[ACP] + CO2</text>
        <dbReference type="Rhea" id="RHEA:42288"/>
        <dbReference type="Rhea" id="RHEA-COMP:9685"/>
        <dbReference type="Rhea" id="RHEA-COMP:9955"/>
        <dbReference type="ChEBI" id="CHEBI:15378"/>
        <dbReference type="ChEBI" id="CHEBI:16526"/>
        <dbReference type="ChEBI" id="CHEBI:57972"/>
        <dbReference type="ChEBI" id="CHEBI:64479"/>
        <dbReference type="ChEBI" id="CHEBI:78846"/>
        <dbReference type="ChEBI" id="CHEBI:149468"/>
        <dbReference type="EC" id="2.3.1.47"/>
    </reaction>
</comment>
<evidence type="ECO:0000313" key="9">
    <source>
        <dbReference type="Proteomes" id="UP000253303"/>
    </source>
</evidence>
<dbReference type="InterPro" id="IPR050087">
    <property type="entry name" value="AON_synthase_class-II"/>
</dbReference>
<gene>
    <name evidence="8" type="primary">hemA</name>
    <name evidence="8" type="ORF">DP939_27545</name>
</gene>
<keyword evidence="4 8" id="KW-0808">Transferase</keyword>
<name>A0A366LSD6_9ACTN</name>
<dbReference type="OrthoDB" id="9807157at2"/>
<protein>
    <recommendedName>
        <fullName evidence="3">8-amino-7-oxononanoate synthase</fullName>
        <ecNumber evidence="3">2.3.1.47</ecNumber>
    </recommendedName>
</protein>